<dbReference type="InterPro" id="IPR019853">
    <property type="entry name" value="GldB-like"/>
</dbReference>
<dbReference type="Pfam" id="PF25594">
    <property type="entry name" value="GldB_lipo"/>
    <property type="match status" value="1"/>
</dbReference>
<dbReference type="PROSITE" id="PS51257">
    <property type="entry name" value="PROKAR_LIPOPROTEIN"/>
    <property type="match status" value="1"/>
</dbReference>
<reference evidence="1 2" key="1">
    <citation type="submission" date="2016-01" db="EMBL/GenBank/DDBJ databases">
        <title>Genome sequencing of Roseivirga spongicola UST030701-084.</title>
        <authorList>
            <person name="Selvaratnam C."/>
            <person name="Thevarajoo S."/>
            <person name="Goh K.M."/>
            <person name="Ee R."/>
            <person name="Chan K.-G."/>
            <person name="Chong C.S."/>
        </authorList>
    </citation>
    <scope>NUCLEOTIDE SEQUENCE [LARGE SCALE GENOMIC DNA]</scope>
    <source>
        <strain evidence="1 2">UST030701-084</strain>
    </source>
</reference>
<name>A0A150XG92_9BACT</name>
<proteinExistence type="predicted"/>
<dbReference type="STRING" id="333140.AWW68_02690"/>
<protein>
    <recommendedName>
        <fullName evidence="3">Gliding motility lipoprotein GldB</fullName>
    </recommendedName>
</protein>
<evidence type="ECO:0000313" key="2">
    <source>
        <dbReference type="Proteomes" id="UP000075606"/>
    </source>
</evidence>
<accession>A0A150XG92</accession>
<organism evidence="1 2">
    <name type="scientific">Roseivirga spongicola</name>
    <dbReference type="NCBI Taxonomy" id="333140"/>
    <lineage>
        <taxon>Bacteria</taxon>
        <taxon>Pseudomonadati</taxon>
        <taxon>Bacteroidota</taxon>
        <taxon>Cytophagia</taxon>
        <taxon>Cytophagales</taxon>
        <taxon>Roseivirgaceae</taxon>
        <taxon>Roseivirga</taxon>
    </lineage>
</organism>
<dbReference type="EMBL" id="LRPC01000001">
    <property type="protein sequence ID" value="KYG77694.1"/>
    <property type="molecule type" value="Genomic_DNA"/>
</dbReference>
<comment type="caution">
    <text evidence="1">The sequence shown here is derived from an EMBL/GenBank/DDBJ whole genome shotgun (WGS) entry which is preliminary data.</text>
</comment>
<dbReference type="AlphaFoldDB" id="A0A150XG92"/>
<dbReference type="RefSeq" id="WP_068216310.1">
    <property type="nucleotide sequence ID" value="NZ_CP139724.1"/>
</dbReference>
<gene>
    <name evidence="1" type="ORF">AWW68_02690</name>
</gene>
<dbReference type="Proteomes" id="UP000075606">
    <property type="component" value="Unassembled WGS sequence"/>
</dbReference>
<evidence type="ECO:0000313" key="1">
    <source>
        <dbReference type="EMBL" id="KYG77694.1"/>
    </source>
</evidence>
<sequence length="427" mass="49974">MLKRWSFLLIVVFFVACSGDDCNNEVDLSKVDVELEFEDLTHTIHQIDSKEDLKAFFDSNPIVRDYFFGFGELVPKEAFLNEVLKFTQVPKIKSIFKARSFETFQELLDQNREIREYLTFEYLNANRDKNLKDVYNLLANSAIEDLSTIQAIDTYLLANPKEYEYFKFVFNFQTEEGLMDENYRLLQNPYVDTLYQETLRLISAQEVAYELDQAFARLKSTYPEFEAPKVQTVYSAFGKDVYMSDSLIVIGLDYYLGEEASYRPNVYDYILKRLTPDHLVPQIMQFMSLPYNETAEGQRSVLDEMIYYGKAFAFAKQMLPCTADSLIVGYSSQDLANATVSEAVIWNHFLEEKLLYSEQPVHITRYIDERPNVLEIDRRAPGRIGQWLGWQIVKAYQEETETDFVDLMDETDAQKILTQSKYRPRSR</sequence>
<evidence type="ECO:0008006" key="3">
    <source>
        <dbReference type="Google" id="ProtNLM"/>
    </source>
</evidence>
<keyword evidence="2" id="KW-1185">Reference proteome</keyword>
<dbReference type="OrthoDB" id="976022at2"/>